<proteinExistence type="predicted"/>
<sequence>MSPLSALPAVGILTGFGSNFMTAHAFGRGTAAVPVAWIEAVVPGGRFVLRFVRTRNRAVPGKADHSGQHAVEAILHLAESFWQVSPFMLQRYGLTWWALGLPAVRATVGSPAYCSFEQEVHARRQPAGTYRAHWSARPPSPELAEAVSLIRKQVDSVSEQVAARRSGAQRR</sequence>
<evidence type="ECO:0000313" key="2">
    <source>
        <dbReference type="Proteomes" id="UP001489004"/>
    </source>
</evidence>
<evidence type="ECO:0000313" key="1">
    <source>
        <dbReference type="EMBL" id="KAK9810107.1"/>
    </source>
</evidence>
<name>A0AAW1PMP1_9CHLO</name>
<dbReference type="EMBL" id="JALJOR010000010">
    <property type="protein sequence ID" value="KAK9810107.1"/>
    <property type="molecule type" value="Genomic_DNA"/>
</dbReference>
<reference evidence="1 2" key="1">
    <citation type="journal article" date="2024" name="Nat. Commun.">
        <title>Phylogenomics reveals the evolutionary origins of lichenization in chlorophyte algae.</title>
        <authorList>
            <person name="Puginier C."/>
            <person name="Libourel C."/>
            <person name="Otte J."/>
            <person name="Skaloud P."/>
            <person name="Haon M."/>
            <person name="Grisel S."/>
            <person name="Petersen M."/>
            <person name="Berrin J.G."/>
            <person name="Delaux P.M."/>
            <person name="Dal Grande F."/>
            <person name="Keller J."/>
        </authorList>
    </citation>
    <scope>NUCLEOTIDE SEQUENCE [LARGE SCALE GENOMIC DNA]</scope>
    <source>
        <strain evidence="1 2">SAG 2043</strain>
    </source>
</reference>
<accession>A0AAW1PMP1</accession>
<comment type="caution">
    <text evidence="1">The sequence shown here is derived from an EMBL/GenBank/DDBJ whole genome shotgun (WGS) entry which is preliminary data.</text>
</comment>
<organism evidence="1 2">
    <name type="scientific">[Myrmecia] bisecta</name>
    <dbReference type="NCBI Taxonomy" id="41462"/>
    <lineage>
        <taxon>Eukaryota</taxon>
        <taxon>Viridiplantae</taxon>
        <taxon>Chlorophyta</taxon>
        <taxon>core chlorophytes</taxon>
        <taxon>Trebouxiophyceae</taxon>
        <taxon>Trebouxiales</taxon>
        <taxon>Trebouxiaceae</taxon>
        <taxon>Myrmecia</taxon>
    </lineage>
</organism>
<keyword evidence="2" id="KW-1185">Reference proteome</keyword>
<protein>
    <submittedName>
        <fullName evidence="1">Uncharacterized protein</fullName>
    </submittedName>
</protein>
<dbReference type="AlphaFoldDB" id="A0AAW1PMP1"/>
<gene>
    <name evidence="1" type="ORF">WJX72_004996</name>
</gene>
<dbReference type="Proteomes" id="UP001489004">
    <property type="component" value="Unassembled WGS sequence"/>
</dbReference>